<name>A0A0K2SK82_LIMPI</name>
<evidence type="ECO:0008006" key="3">
    <source>
        <dbReference type="Google" id="ProtNLM"/>
    </source>
</evidence>
<dbReference type="KEGG" id="lpil:LIP_1580"/>
<gene>
    <name evidence="1" type="ORF">LIP_1580</name>
</gene>
<protein>
    <recommendedName>
        <fullName evidence="3">N-acetyltransferase domain-containing protein</fullName>
    </recommendedName>
</protein>
<accession>A0A0K2SK82</accession>
<evidence type="ECO:0000313" key="2">
    <source>
        <dbReference type="Proteomes" id="UP000065807"/>
    </source>
</evidence>
<dbReference type="SUPFAM" id="SSF55729">
    <property type="entry name" value="Acyl-CoA N-acyltransferases (Nat)"/>
    <property type="match status" value="1"/>
</dbReference>
<dbReference type="STRING" id="1555112.LIP_1580"/>
<dbReference type="Proteomes" id="UP000065807">
    <property type="component" value="Chromosome"/>
</dbReference>
<dbReference type="InterPro" id="IPR016181">
    <property type="entry name" value="Acyl_CoA_acyltransferase"/>
</dbReference>
<organism evidence="1 2">
    <name type="scientific">Limnochorda pilosa</name>
    <dbReference type="NCBI Taxonomy" id="1555112"/>
    <lineage>
        <taxon>Bacteria</taxon>
        <taxon>Bacillati</taxon>
        <taxon>Bacillota</taxon>
        <taxon>Limnochordia</taxon>
        <taxon>Limnochordales</taxon>
        <taxon>Limnochordaceae</taxon>
        <taxon>Limnochorda</taxon>
    </lineage>
</organism>
<dbReference type="Gene3D" id="3.40.630.30">
    <property type="match status" value="1"/>
</dbReference>
<dbReference type="AlphaFoldDB" id="A0A0K2SK82"/>
<dbReference type="EMBL" id="AP014924">
    <property type="protein sequence ID" value="BAS27427.1"/>
    <property type="molecule type" value="Genomic_DNA"/>
</dbReference>
<dbReference type="RefSeq" id="WP_068136246.1">
    <property type="nucleotide sequence ID" value="NZ_AP014924.1"/>
</dbReference>
<evidence type="ECO:0000313" key="1">
    <source>
        <dbReference type="EMBL" id="BAS27427.1"/>
    </source>
</evidence>
<proteinExistence type="predicted"/>
<reference evidence="2" key="2">
    <citation type="journal article" date="2016" name="Int. J. Syst. Evol. Microbiol.">
        <title>Complete genome sequence and cell structure of Limnochorda pilosa, a Gram-negative spore-former within the phylum Firmicutes.</title>
        <authorList>
            <person name="Watanabe M."/>
            <person name="Kojima H."/>
            <person name="Fukui M."/>
        </authorList>
    </citation>
    <scope>NUCLEOTIDE SEQUENCE [LARGE SCALE GENOMIC DNA]</scope>
    <source>
        <strain evidence="2">HC45</strain>
    </source>
</reference>
<dbReference type="OrthoDB" id="162220at2"/>
<sequence>MGEALQVRAIGPETLNDLRQLLVTPPHGWCWCVAWEVPTWEGWEARTEEENRDLRERLWAQGQYDGYLLYRQEEPLAWCRVGPRSRWPKLCRSFGLDPTEDVYAFTCFGIRQEAMGQGLMHTFLRLVLADLRRRGVRAVEAFPRKLEGQVEPGELWMGPASLFDRAGFVTVRETDRWRHVGLELAPAALTPPAGAAGPPEVSPPG</sequence>
<keyword evidence="2" id="KW-1185">Reference proteome</keyword>
<reference evidence="2" key="1">
    <citation type="submission" date="2015-07" db="EMBL/GenBank/DDBJ databases">
        <title>Complete genome sequence and phylogenetic analysis of Limnochorda pilosa.</title>
        <authorList>
            <person name="Watanabe M."/>
            <person name="Kojima H."/>
            <person name="Fukui M."/>
        </authorList>
    </citation>
    <scope>NUCLEOTIDE SEQUENCE [LARGE SCALE GENOMIC DNA]</scope>
    <source>
        <strain evidence="2">HC45</strain>
    </source>
</reference>